<dbReference type="RefSeq" id="WP_345628643.1">
    <property type="nucleotide sequence ID" value="NZ_BAABJQ010000005.1"/>
</dbReference>
<evidence type="ECO:0000256" key="5">
    <source>
        <dbReference type="ARBA" id="ARBA00023136"/>
    </source>
</evidence>
<organism evidence="7 8">
    <name type="scientific">Rugosimonospora acidiphila</name>
    <dbReference type="NCBI Taxonomy" id="556531"/>
    <lineage>
        <taxon>Bacteria</taxon>
        <taxon>Bacillati</taxon>
        <taxon>Actinomycetota</taxon>
        <taxon>Actinomycetes</taxon>
        <taxon>Micromonosporales</taxon>
        <taxon>Micromonosporaceae</taxon>
        <taxon>Rugosimonospora</taxon>
    </lineage>
</organism>
<sequence>MDGGEFSFWRDHTTISLSPVAAPSVLGLFGFAGATFIVAANLAGWYGSTTTTPTFLFPFAAMFGGLAQFLAGMWAYRARDTLATAMHGTWGSFWLGYGILYLLVAVHVLVPPTPFRALGFWFIALAAITWSGTVAALAVNLSLASVLATLAAGATCEAVGMISGSSAWRTTGAYIFIASAVLGWYTATAIMFESTFKRVVLPVGRVGGSTNRPGGLPGEPIQYRAGEPGVKIGQ</sequence>
<evidence type="ECO:0000256" key="3">
    <source>
        <dbReference type="ARBA" id="ARBA00022692"/>
    </source>
</evidence>
<evidence type="ECO:0000313" key="7">
    <source>
        <dbReference type="EMBL" id="GAA5183340.1"/>
    </source>
</evidence>
<dbReference type="InterPro" id="IPR051633">
    <property type="entry name" value="AceTr"/>
</dbReference>
<evidence type="ECO:0000256" key="1">
    <source>
        <dbReference type="ARBA" id="ARBA00004141"/>
    </source>
</evidence>
<feature type="transmembrane region" description="Helical" evidence="6">
    <location>
        <begin position="88"/>
        <end position="110"/>
    </location>
</feature>
<feature type="transmembrane region" description="Helical" evidence="6">
    <location>
        <begin position="174"/>
        <end position="192"/>
    </location>
</feature>
<dbReference type="InterPro" id="IPR000791">
    <property type="entry name" value="Gpr1/Fun34/SatP-like"/>
</dbReference>
<dbReference type="PANTHER" id="PTHR31123:SF1">
    <property type="entry name" value="ACCUMULATION OF DYADS PROTEIN 2-RELATED"/>
    <property type="match status" value="1"/>
</dbReference>
<evidence type="ECO:0000313" key="8">
    <source>
        <dbReference type="Proteomes" id="UP001501570"/>
    </source>
</evidence>
<evidence type="ECO:0000256" key="2">
    <source>
        <dbReference type="ARBA" id="ARBA00005587"/>
    </source>
</evidence>
<protein>
    <submittedName>
        <fullName evidence="7">GPR1/FUN34/YaaH family transporter</fullName>
    </submittedName>
</protein>
<evidence type="ECO:0000256" key="4">
    <source>
        <dbReference type="ARBA" id="ARBA00022989"/>
    </source>
</evidence>
<keyword evidence="4 6" id="KW-1133">Transmembrane helix</keyword>
<keyword evidence="5 6" id="KW-0472">Membrane</keyword>
<accession>A0ABP9RR16</accession>
<reference evidence="8" key="1">
    <citation type="journal article" date="2019" name="Int. J. Syst. Evol. Microbiol.">
        <title>The Global Catalogue of Microorganisms (GCM) 10K type strain sequencing project: providing services to taxonomists for standard genome sequencing and annotation.</title>
        <authorList>
            <consortium name="The Broad Institute Genomics Platform"/>
            <consortium name="The Broad Institute Genome Sequencing Center for Infectious Disease"/>
            <person name="Wu L."/>
            <person name="Ma J."/>
        </authorList>
    </citation>
    <scope>NUCLEOTIDE SEQUENCE [LARGE SCALE GENOMIC DNA]</scope>
    <source>
        <strain evidence="8">JCM 18304</strain>
    </source>
</reference>
<dbReference type="Pfam" id="PF01184">
    <property type="entry name" value="Gpr1_Fun34_YaaH"/>
    <property type="match status" value="1"/>
</dbReference>
<name>A0ABP9RR16_9ACTN</name>
<comment type="similarity">
    <text evidence="2">Belongs to the acetate uptake transporter (AceTr) (TC 2.A.96) family.</text>
</comment>
<dbReference type="EMBL" id="BAABJQ010000005">
    <property type="protein sequence ID" value="GAA5183340.1"/>
    <property type="molecule type" value="Genomic_DNA"/>
</dbReference>
<proteinExistence type="inferred from homology"/>
<keyword evidence="8" id="KW-1185">Reference proteome</keyword>
<evidence type="ECO:0000256" key="6">
    <source>
        <dbReference type="SAM" id="Phobius"/>
    </source>
</evidence>
<feature type="transmembrane region" description="Helical" evidence="6">
    <location>
        <begin position="55"/>
        <end position="76"/>
    </location>
</feature>
<dbReference type="Proteomes" id="UP001501570">
    <property type="component" value="Unassembled WGS sequence"/>
</dbReference>
<gene>
    <name evidence="7" type="ORF">GCM10023322_22390</name>
</gene>
<comment type="subcellular location">
    <subcellularLocation>
        <location evidence="1">Membrane</location>
        <topology evidence="1">Multi-pass membrane protein</topology>
    </subcellularLocation>
</comment>
<keyword evidence="3 6" id="KW-0812">Transmembrane</keyword>
<feature type="transmembrane region" description="Helical" evidence="6">
    <location>
        <begin position="117"/>
        <end position="137"/>
    </location>
</feature>
<feature type="transmembrane region" description="Helical" evidence="6">
    <location>
        <begin position="20"/>
        <end position="43"/>
    </location>
</feature>
<comment type="caution">
    <text evidence="7">The sequence shown here is derived from an EMBL/GenBank/DDBJ whole genome shotgun (WGS) entry which is preliminary data.</text>
</comment>
<dbReference type="PANTHER" id="PTHR31123">
    <property type="entry name" value="ACCUMULATION OF DYADS PROTEIN 2-RELATED"/>
    <property type="match status" value="1"/>
</dbReference>